<proteinExistence type="predicted"/>
<dbReference type="EMBL" id="JBICBT010000624">
    <property type="protein sequence ID" value="KAL3107293.1"/>
    <property type="molecule type" value="Genomic_DNA"/>
</dbReference>
<dbReference type="Pfam" id="PF00271">
    <property type="entry name" value="Helicase_C"/>
    <property type="match status" value="1"/>
</dbReference>
<evidence type="ECO:0000256" key="1">
    <source>
        <dbReference type="SAM" id="MobiDB-lite"/>
    </source>
</evidence>
<dbReference type="AlphaFoldDB" id="A0ABD2KWQ5"/>
<feature type="compositionally biased region" description="Polar residues" evidence="1">
    <location>
        <begin position="16"/>
        <end position="26"/>
    </location>
</feature>
<protein>
    <submittedName>
        <fullName evidence="4">Uncharacterized protein</fullName>
    </submittedName>
</protein>
<feature type="domain" description="SNF2 N-terminal" evidence="2">
    <location>
        <begin position="115"/>
        <end position="170"/>
    </location>
</feature>
<dbReference type="PANTHER" id="PTHR10799">
    <property type="entry name" value="SNF2/RAD54 HELICASE FAMILY"/>
    <property type="match status" value="1"/>
</dbReference>
<name>A0ABD2KWQ5_9BILA</name>
<evidence type="ECO:0000313" key="4">
    <source>
        <dbReference type="EMBL" id="KAL3107293.1"/>
    </source>
</evidence>
<dbReference type="SUPFAM" id="SSF52540">
    <property type="entry name" value="P-loop containing nucleoside triphosphate hydrolases"/>
    <property type="match status" value="1"/>
</dbReference>
<organism evidence="4 5">
    <name type="scientific">Heterodera trifolii</name>
    <dbReference type="NCBI Taxonomy" id="157864"/>
    <lineage>
        <taxon>Eukaryota</taxon>
        <taxon>Metazoa</taxon>
        <taxon>Ecdysozoa</taxon>
        <taxon>Nematoda</taxon>
        <taxon>Chromadorea</taxon>
        <taxon>Rhabditida</taxon>
        <taxon>Tylenchina</taxon>
        <taxon>Tylenchomorpha</taxon>
        <taxon>Tylenchoidea</taxon>
        <taxon>Heteroderidae</taxon>
        <taxon>Heteroderinae</taxon>
        <taxon>Heterodera</taxon>
    </lineage>
</organism>
<dbReference type="InterPro" id="IPR027417">
    <property type="entry name" value="P-loop_NTPase"/>
</dbReference>
<sequence>MENDSNPQQQQSVQQLPSDTSPQPQQNGGGDSADKIGPHQMRLLSAQIALPIKSQSGGLGQYDAAPKGRRGPVGGPGKRQRVTKSPANPKLYAKLNASMAKNWPAHSCLLGVRPLVPLSTISNWKIELDKWSPHVVKTIYKGDKDQRKRHEPLVRKSVFNVLLTTFDYVLSAPGSDYSLFMLSTKTGGLGLNLQSADTVIIFDSDWQPAPGKLNTCEAFNGFILSPEIYKELGNWVESQLPEKTEYVIKCDMSALQRLLYKHLQKGLLIDSKHSTDWRISWTKIRARRRRRCLIRYDIGSNSICLVHQLMTFNQRRGLFDVEGSQENQRIHAISYRVSFPVDEKSAVLRKSVPLQMPHWYVRRTACNSISRHYAPRCSADINVASAKGRCSIEPRIFHQRGRISGMPRPYGIRICVDGNGRTARLLPNNGRLPPNCAWSNDRHVRCNSCRHPDITASVSSSSLRSRINFAVGLCPALKGRTGTSANTLNATLDVRRTACNSISRHYAPRCSADLSMWHLQRGAVSPNSGFFINGEGYPVWLHSYGILEFVLMAMAESHGSCRTTGDCRRTTSK</sequence>
<evidence type="ECO:0000259" key="2">
    <source>
        <dbReference type="Pfam" id="PF00176"/>
    </source>
</evidence>
<dbReference type="Pfam" id="PF00176">
    <property type="entry name" value="SNF2-rel_dom"/>
    <property type="match status" value="1"/>
</dbReference>
<dbReference type="InterPro" id="IPR000330">
    <property type="entry name" value="SNF2_N"/>
</dbReference>
<dbReference type="InterPro" id="IPR001650">
    <property type="entry name" value="Helicase_C-like"/>
</dbReference>
<evidence type="ECO:0000259" key="3">
    <source>
        <dbReference type="Pfam" id="PF00271"/>
    </source>
</evidence>
<dbReference type="Gene3D" id="3.40.50.300">
    <property type="entry name" value="P-loop containing nucleotide triphosphate hydrolases"/>
    <property type="match status" value="1"/>
</dbReference>
<dbReference type="InterPro" id="IPR038718">
    <property type="entry name" value="SNF2-like_sf"/>
</dbReference>
<reference evidence="4 5" key="1">
    <citation type="submission" date="2024-10" db="EMBL/GenBank/DDBJ databases">
        <authorList>
            <person name="Kim D."/>
        </authorList>
    </citation>
    <scope>NUCLEOTIDE SEQUENCE [LARGE SCALE GENOMIC DNA]</scope>
    <source>
        <strain evidence="4">BH-2024</strain>
    </source>
</reference>
<keyword evidence="5" id="KW-1185">Reference proteome</keyword>
<comment type="caution">
    <text evidence="4">The sequence shown here is derived from an EMBL/GenBank/DDBJ whole genome shotgun (WGS) entry which is preliminary data.</text>
</comment>
<feature type="region of interest" description="Disordered" evidence="1">
    <location>
        <begin position="1"/>
        <end position="40"/>
    </location>
</feature>
<feature type="domain" description="Helicase C-terminal" evidence="3">
    <location>
        <begin position="176"/>
        <end position="209"/>
    </location>
</feature>
<dbReference type="Proteomes" id="UP001620626">
    <property type="component" value="Unassembled WGS sequence"/>
</dbReference>
<gene>
    <name evidence="4" type="ORF">niasHT_018469</name>
</gene>
<evidence type="ECO:0000313" key="5">
    <source>
        <dbReference type="Proteomes" id="UP001620626"/>
    </source>
</evidence>
<feature type="region of interest" description="Disordered" evidence="1">
    <location>
        <begin position="56"/>
        <end position="88"/>
    </location>
</feature>
<accession>A0ABD2KWQ5</accession>
<dbReference type="Gene3D" id="3.40.50.10810">
    <property type="entry name" value="Tandem AAA-ATPase domain"/>
    <property type="match status" value="1"/>
</dbReference>